<comment type="caution">
    <text evidence="6">The sequence shown here is derived from an EMBL/GenBank/DDBJ whole genome shotgun (WGS) entry which is preliminary data.</text>
</comment>
<evidence type="ECO:0000256" key="4">
    <source>
        <dbReference type="PROSITE-ProRule" id="PRU01024"/>
    </source>
</evidence>
<feature type="region of interest" description="Disordered" evidence="5">
    <location>
        <begin position="753"/>
        <end position="792"/>
    </location>
</feature>
<comment type="caution">
    <text evidence="4">Lacks conserved residue(s) required for the propagation of feature annotation.</text>
</comment>
<dbReference type="Gene3D" id="2.40.50.1070">
    <property type="match status" value="1"/>
</dbReference>
<dbReference type="RefSeq" id="XP_029222213.1">
    <property type="nucleotide sequence ID" value="XM_029359300.1"/>
</dbReference>
<dbReference type="PANTHER" id="PTHR11061">
    <property type="entry name" value="RNA M5U METHYLTRANSFERASE"/>
    <property type="match status" value="1"/>
</dbReference>
<keyword evidence="3 4" id="KW-0949">S-adenosyl-L-methionine</keyword>
<keyword evidence="2 4" id="KW-0808">Transferase</keyword>
<keyword evidence="7" id="KW-1185">Reference proteome</keyword>
<dbReference type="SUPFAM" id="SSF53335">
    <property type="entry name" value="S-adenosyl-L-methionine-dependent methyltransferases"/>
    <property type="match status" value="1"/>
</dbReference>
<feature type="compositionally biased region" description="Basic and acidic residues" evidence="5">
    <location>
        <begin position="240"/>
        <end position="257"/>
    </location>
</feature>
<dbReference type="VEuPathDB" id="ToxoDB:BESB_005450"/>
<dbReference type="InterPro" id="IPR010280">
    <property type="entry name" value="U5_MeTrfase_fam"/>
</dbReference>
<evidence type="ECO:0000256" key="1">
    <source>
        <dbReference type="ARBA" id="ARBA00022603"/>
    </source>
</evidence>
<feature type="region of interest" description="Disordered" evidence="5">
    <location>
        <begin position="307"/>
        <end position="337"/>
    </location>
</feature>
<keyword evidence="1 4" id="KW-0489">Methyltransferase</keyword>
<accession>A0A2A9MLQ4</accession>
<feature type="compositionally biased region" description="Basic and acidic residues" evidence="5">
    <location>
        <begin position="820"/>
        <end position="850"/>
    </location>
</feature>
<evidence type="ECO:0000256" key="3">
    <source>
        <dbReference type="ARBA" id="ARBA00022691"/>
    </source>
</evidence>
<feature type="region of interest" description="Disordered" evidence="5">
    <location>
        <begin position="190"/>
        <end position="284"/>
    </location>
</feature>
<dbReference type="GO" id="GO:0032259">
    <property type="term" value="P:methylation"/>
    <property type="evidence" value="ECO:0007669"/>
    <property type="project" value="UniProtKB-KW"/>
</dbReference>
<evidence type="ECO:0000313" key="7">
    <source>
        <dbReference type="Proteomes" id="UP000224006"/>
    </source>
</evidence>
<proteinExistence type="inferred from homology"/>
<sequence length="962" mass="106391">MRLPLRRQASSNRCVGFRRTRKNSRYLFCPRRDDQSISFNAVTPREPGYYTDSGCMRDLDGISRDGASETRVLGRFQGSGLHSQAFVRCRSDETSAPILRCKLAPLSEQSSADPGACRLPWNPCRCRASTLSARCSSALPSSAACFSSPSRLRRSPLLSSAVQSVLLHGWLSSPPQFVYCRRFGSLASRPAPADSPDRLSSPACARLPTSRTSREAVSSSPSLCAWTLYPPGPPAPPTEPSRHCQRERGAAHRDPLPRPRSFSSMAGARAQAESLERECQELVSSARAHDVEQAADGDGLLALEQPAANAQQNSESHPEGAAEDQGDKSQENSQSRQARRRLLNVVNRVQTHDVLSGLEVTGLDWEGRGVVRLLVRAWRQTFSFAFFRALPGEKLALRIDRTKAREGRKLDVSPLGTCNPSDDERQPVCRHFDRHCGGCGLLHLSYEAQLREKMALLVSTASRETVGGANLREALRPVVPSPNEMMYRNRSDFLFLLKNGPQLGHFRFDSPHVVDIPQCPKLMPAGRRVYKALREKLLPMIKESKELTIFNRLSGVGLLKGVQIRSAADEEGVERVLLGLVCSQTLSLPPALSRLAEDLLEDSGPVLAGVVAAPMATPHQEPSDSDEVVLAGSDHVIQSLGPAGRMHISLRTSFPTNGLLLESFCKAVIEAAAPQPQHVVWDMFASSGLFSLLFARQCKKVFAFDSRLENIAEMETNLSLNDVENVSAYHADLSSRFTYNALSRHVPSNSVGGVRGEDEELFDGESNERREATKALPYPQKIPGLYDSKEENRRRQAHLNRIALEALRVLDQEELEDKSDETKRSSVDTRSAESSDKKSRNDKSMQEDGRTTGGAENGDRFLDAVEFSGLEQPDVLILQPPRLGCDKALRRWLRRTKIPRIVYISRHPPSMFRDIGPLTYLGYKLDAIQPLDMFPHSVLVMCVASLTYVGRAPDLFTEQEGS</sequence>
<dbReference type="STRING" id="94643.A0A2A9MLQ4"/>
<evidence type="ECO:0000256" key="2">
    <source>
        <dbReference type="ARBA" id="ARBA00022679"/>
    </source>
</evidence>
<comment type="similarity">
    <text evidence="4">Belongs to the class I-like SAM-binding methyltransferase superfamily. RNA M5U methyltransferase family.</text>
</comment>
<protein>
    <submittedName>
        <fullName evidence="6">Uncharacterized protein</fullName>
    </submittedName>
</protein>
<evidence type="ECO:0000256" key="5">
    <source>
        <dbReference type="SAM" id="MobiDB-lite"/>
    </source>
</evidence>
<feature type="compositionally biased region" description="Basic and acidic residues" evidence="5">
    <location>
        <begin position="316"/>
        <end position="330"/>
    </location>
</feature>
<dbReference type="GeneID" id="40305608"/>
<feature type="compositionally biased region" description="Polar residues" evidence="5">
    <location>
        <begin position="209"/>
        <end position="222"/>
    </location>
</feature>
<dbReference type="InterPro" id="IPR029063">
    <property type="entry name" value="SAM-dependent_MTases_sf"/>
</dbReference>
<dbReference type="GO" id="GO:0008173">
    <property type="term" value="F:RNA methyltransferase activity"/>
    <property type="evidence" value="ECO:0007669"/>
    <property type="project" value="InterPro"/>
</dbReference>
<dbReference type="PROSITE" id="PS51687">
    <property type="entry name" value="SAM_MT_RNA_M5U"/>
    <property type="match status" value="1"/>
</dbReference>
<reference evidence="6 7" key="1">
    <citation type="submission" date="2017-09" db="EMBL/GenBank/DDBJ databases">
        <title>Genome sequencing of Besnoitia besnoiti strain Bb-Ger1.</title>
        <authorList>
            <person name="Schares G."/>
            <person name="Venepally P."/>
            <person name="Lorenzi H.A."/>
        </authorList>
    </citation>
    <scope>NUCLEOTIDE SEQUENCE [LARGE SCALE GENOMIC DNA]</scope>
    <source>
        <strain evidence="6 7">Bb-Ger1</strain>
    </source>
</reference>
<dbReference type="OrthoDB" id="10250660at2759"/>
<feature type="compositionally biased region" description="Pro residues" evidence="5">
    <location>
        <begin position="230"/>
        <end position="239"/>
    </location>
</feature>
<organism evidence="6 7">
    <name type="scientific">Besnoitia besnoiti</name>
    <name type="common">Apicomplexan protozoan</name>
    <dbReference type="NCBI Taxonomy" id="94643"/>
    <lineage>
        <taxon>Eukaryota</taxon>
        <taxon>Sar</taxon>
        <taxon>Alveolata</taxon>
        <taxon>Apicomplexa</taxon>
        <taxon>Conoidasida</taxon>
        <taxon>Coccidia</taxon>
        <taxon>Eucoccidiorida</taxon>
        <taxon>Eimeriorina</taxon>
        <taxon>Sarcocystidae</taxon>
        <taxon>Besnoitia</taxon>
    </lineage>
</organism>
<feature type="binding site" evidence="4">
    <location>
        <position position="705"/>
    </location>
    <ligand>
        <name>S-adenosyl-L-methionine</name>
        <dbReference type="ChEBI" id="CHEBI:59789"/>
    </ligand>
</feature>
<gene>
    <name evidence="6" type="ORF">BESB_005450</name>
</gene>
<feature type="region of interest" description="Disordered" evidence="5">
    <location>
        <begin position="815"/>
        <end position="858"/>
    </location>
</feature>
<dbReference type="Gene3D" id="3.40.50.150">
    <property type="entry name" value="Vaccinia Virus protein VP39"/>
    <property type="match status" value="2"/>
</dbReference>
<name>A0A2A9MLQ4_BESBE</name>
<feature type="binding site" evidence="4">
    <location>
        <position position="684"/>
    </location>
    <ligand>
        <name>S-adenosyl-L-methionine</name>
        <dbReference type="ChEBI" id="CHEBI:59789"/>
    </ligand>
</feature>
<dbReference type="PANTHER" id="PTHR11061:SF30">
    <property type="entry name" value="TRNA (URACIL(54)-C(5))-METHYLTRANSFERASE"/>
    <property type="match status" value="1"/>
</dbReference>
<dbReference type="GO" id="GO:0006396">
    <property type="term" value="P:RNA processing"/>
    <property type="evidence" value="ECO:0007669"/>
    <property type="project" value="InterPro"/>
</dbReference>
<dbReference type="KEGG" id="bbes:BESB_005450"/>
<evidence type="ECO:0000313" key="6">
    <source>
        <dbReference type="EMBL" id="PFH38204.1"/>
    </source>
</evidence>
<dbReference type="EMBL" id="NWUJ01000001">
    <property type="protein sequence ID" value="PFH38204.1"/>
    <property type="molecule type" value="Genomic_DNA"/>
</dbReference>
<dbReference type="Proteomes" id="UP000224006">
    <property type="component" value="Chromosome I"/>
</dbReference>
<dbReference type="AlphaFoldDB" id="A0A2A9MLQ4"/>